<gene>
    <name evidence="12" type="ORF">TEOVI_000630200</name>
</gene>
<keyword evidence="4" id="KW-0963">Cytoplasm</keyword>
<dbReference type="GO" id="GO:0005634">
    <property type="term" value="C:nucleus"/>
    <property type="evidence" value="ECO:0007669"/>
    <property type="project" value="UniProtKB-SubCell"/>
</dbReference>
<dbReference type="InterPro" id="IPR001841">
    <property type="entry name" value="Znf_RING"/>
</dbReference>
<evidence type="ECO:0000256" key="2">
    <source>
        <dbReference type="ARBA" id="ARBA00004496"/>
    </source>
</evidence>
<dbReference type="InterPro" id="IPR051031">
    <property type="entry name" value="RING-box_E3_Ubiquitin_Ligase"/>
</dbReference>
<keyword evidence="6 10" id="KW-0863">Zinc-finger</keyword>
<proteinExistence type="predicted"/>
<dbReference type="Gene3D" id="3.30.40.10">
    <property type="entry name" value="Zinc/RING finger domain, C3HC4 (zinc finger)"/>
    <property type="match status" value="1"/>
</dbReference>
<comment type="caution">
    <text evidence="12">The sequence shown here is derived from an EMBL/GenBank/DDBJ whole genome shotgun (WGS) entry which is preliminary data.</text>
</comment>
<evidence type="ECO:0000256" key="1">
    <source>
        <dbReference type="ARBA" id="ARBA00004123"/>
    </source>
</evidence>
<dbReference type="InterPro" id="IPR024766">
    <property type="entry name" value="Znf_RING_H2"/>
</dbReference>
<comment type="pathway">
    <text evidence="3">Protein modification; protein ubiquitination.</text>
</comment>
<organism evidence="12 13">
    <name type="scientific">Trypanosoma equiperdum</name>
    <dbReference type="NCBI Taxonomy" id="5694"/>
    <lineage>
        <taxon>Eukaryota</taxon>
        <taxon>Discoba</taxon>
        <taxon>Euglenozoa</taxon>
        <taxon>Kinetoplastea</taxon>
        <taxon>Metakinetoplastina</taxon>
        <taxon>Trypanosomatida</taxon>
        <taxon>Trypanosomatidae</taxon>
        <taxon>Trypanosoma</taxon>
    </lineage>
</organism>
<dbReference type="GeneID" id="92380236"/>
<comment type="subcellular location">
    <subcellularLocation>
        <location evidence="2">Cytoplasm</location>
    </subcellularLocation>
    <subcellularLocation>
        <location evidence="1">Nucleus</location>
    </subcellularLocation>
</comment>
<evidence type="ECO:0000256" key="3">
    <source>
        <dbReference type="ARBA" id="ARBA00004906"/>
    </source>
</evidence>
<dbReference type="InterPro" id="IPR013083">
    <property type="entry name" value="Znf_RING/FYVE/PHD"/>
</dbReference>
<dbReference type="Proteomes" id="UP000195570">
    <property type="component" value="Unassembled WGS sequence"/>
</dbReference>
<evidence type="ECO:0000256" key="8">
    <source>
        <dbReference type="ARBA" id="ARBA00022833"/>
    </source>
</evidence>
<dbReference type="RefSeq" id="XP_067079414.1">
    <property type="nucleotide sequence ID" value="XM_067223313.1"/>
</dbReference>
<keyword evidence="5" id="KW-0479">Metal-binding</keyword>
<evidence type="ECO:0000256" key="7">
    <source>
        <dbReference type="ARBA" id="ARBA00022786"/>
    </source>
</evidence>
<name>A0A1G4I8A3_TRYEQ</name>
<evidence type="ECO:0000256" key="10">
    <source>
        <dbReference type="PROSITE-ProRule" id="PRU00175"/>
    </source>
</evidence>
<dbReference type="Pfam" id="PF12678">
    <property type="entry name" value="zf-rbx1"/>
    <property type="match status" value="1"/>
</dbReference>
<dbReference type="SUPFAM" id="SSF57850">
    <property type="entry name" value="RING/U-box"/>
    <property type="match status" value="1"/>
</dbReference>
<reference evidence="12" key="1">
    <citation type="submission" date="2016-09" db="EMBL/GenBank/DDBJ databases">
        <authorList>
            <person name="Hebert L."/>
            <person name="Moumen B."/>
        </authorList>
    </citation>
    <scope>NUCLEOTIDE SEQUENCE [LARGE SCALE GENOMIC DNA]</scope>
    <source>
        <strain evidence="12">OVI</strain>
    </source>
</reference>
<evidence type="ECO:0000256" key="6">
    <source>
        <dbReference type="ARBA" id="ARBA00022771"/>
    </source>
</evidence>
<dbReference type="EMBL" id="CZPT02000924">
    <property type="protein sequence ID" value="SCU68214.1"/>
    <property type="molecule type" value="Genomic_DNA"/>
</dbReference>
<dbReference type="VEuPathDB" id="TriTrypDB:TEOVI_000630200"/>
<feature type="domain" description="RING-type" evidence="11">
    <location>
        <begin position="37"/>
        <end position="94"/>
    </location>
</feature>
<dbReference type="GO" id="GO:0008270">
    <property type="term" value="F:zinc ion binding"/>
    <property type="evidence" value="ECO:0007669"/>
    <property type="project" value="UniProtKB-KW"/>
</dbReference>
<protein>
    <submittedName>
        <fullName evidence="12">Anaphase-promoting complex subunit 11 RING-H2 finger/RING-H2 zinc finger containing protein, putative</fullName>
    </submittedName>
</protein>
<dbReference type="AlphaFoldDB" id="A0A1G4I8A3"/>
<sequence>MSNTNSSGCMDVSIPVTLRGAALFCTHEHSELQSILCLICRAHLADHCVHCSTSSGFSLPTSDCLVVKGECGHKFHAHCIGDWGEQHQVCPACRKQWVAAERIARS</sequence>
<accession>A0A1G4I8A3</accession>
<keyword evidence="13" id="KW-1185">Reference proteome</keyword>
<evidence type="ECO:0000313" key="13">
    <source>
        <dbReference type="Proteomes" id="UP000195570"/>
    </source>
</evidence>
<keyword evidence="8" id="KW-0862">Zinc</keyword>
<evidence type="ECO:0000256" key="9">
    <source>
        <dbReference type="ARBA" id="ARBA00023242"/>
    </source>
</evidence>
<keyword evidence="7" id="KW-0833">Ubl conjugation pathway</keyword>
<evidence type="ECO:0000256" key="4">
    <source>
        <dbReference type="ARBA" id="ARBA00022490"/>
    </source>
</evidence>
<dbReference type="GO" id="GO:0005737">
    <property type="term" value="C:cytoplasm"/>
    <property type="evidence" value="ECO:0007669"/>
    <property type="project" value="UniProtKB-SubCell"/>
</dbReference>
<evidence type="ECO:0000256" key="5">
    <source>
        <dbReference type="ARBA" id="ARBA00022723"/>
    </source>
</evidence>
<dbReference type="PROSITE" id="PS50089">
    <property type="entry name" value="ZF_RING_2"/>
    <property type="match status" value="1"/>
</dbReference>
<keyword evidence="9" id="KW-0539">Nucleus</keyword>
<evidence type="ECO:0000313" key="12">
    <source>
        <dbReference type="EMBL" id="SCU68214.1"/>
    </source>
</evidence>
<dbReference type="PANTHER" id="PTHR11210">
    <property type="entry name" value="RING BOX"/>
    <property type="match status" value="1"/>
</dbReference>
<evidence type="ECO:0000259" key="11">
    <source>
        <dbReference type="PROSITE" id="PS50089"/>
    </source>
</evidence>